<evidence type="ECO:0000256" key="2">
    <source>
        <dbReference type="ARBA" id="ARBA00022603"/>
    </source>
</evidence>
<evidence type="ECO:0000313" key="5">
    <source>
        <dbReference type="Proteomes" id="UP001177140"/>
    </source>
</evidence>
<dbReference type="InterPro" id="IPR011610">
    <property type="entry name" value="SAM_mthyl_Trfase_ML2640-like"/>
</dbReference>
<name>A0AA41SFN0_PAPNU</name>
<dbReference type="PANTHER" id="PTHR43619:SF2">
    <property type="entry name" value="S-ADENOSYL-L-METHIONINE-DEPENDENT METHYLTRANSFERASES SUPERFAMILY PROTEIN"/>
    <property type="match status" value="1"/>
</dbReference>
<organism evidence="4 5">
    <name type="scientific">Papaver nudicaule</name>
    <name type="common">Iceland poppy</name>
    <dbReference type="NCBI Taxonomy" id="74823"/>
    <lineage>
        <taxon>Eukaryota</taxon>
        <taxon>Viridiplantae</taxon>
        <taxon>Streptophyta</taxon>
        <taxon>Embryophyta</taxon>
        <taxon>Tracheophyta</taxon>
        <taxon>Spermatophyta</taxon>
        <taxon>Magnoliopsida</taxon>
        <taxon>Ranunculales</taxon>
        <taxon>Papaveraceae</taxon>
        <taxon>Papaveroideae</taxon>
        <taxon>Papaver</taxon>
    </lineage>
</organism>
<gene>
    <name evidence="4" type="ORF">MKW94_016030</name>
</gene>
<dbReference type="NCBIfam" id="TIGR00027">
    <property type="entry name" value="mthyl_TIGR00027"/>
    <property type="match status" value="1"/>
</dbReference>
<dbReference type="InterPro" id="IPR007213">
    <property type="entry name" value="Ppm1/Ppm2/Tcmp"/>
</dbReference>
<dbReference type="GO" id="GO:0008168">
    <property type="term" value="F:methyltransferase activity"/>
    <property type="evidence" value="ECO:0007669"/>
    <property type="project" value="UniProtKB-KW"/>
</dbReference>
<keyword evidence="5" id="KW-1185">Reference proteome</keyword>
<reference evidence="4" key="1">
    <citation type="submission" date="2022-03" db="EMBL/GenBank/DDBJ databases">
        <title>A functionally conserved STORR gene fusion in Papaver species that diverged 16.8 million years ago.</title>
        <authorList>
            <person name="Catania T."/>
        </authorList>
    </citation>
    <scope>NUCLEOTIDE SEQUENCE</scope>
    <source>
        <strain evidence="4">S-191538</strain>
    </source>
</reference>
<dbReference type="EMBL" id="JAJJMA010190526">
    <property type="protein sequence ID" value="MCL7038437.1"/>
    <property type="molecule type" value="Genomic_DNA"/>
</dbReference>
<proteinExistence type="inferred from homology"/>
<comment type="similarity">
    <text evidence="1">Belongs to the UPF0677 family.</text>
</comment>
<evidence type="ECO:0008006" key="6">
    <source>
        <dbReference type="Google" id="ProtNLM"/>
    </source>
</evidence>
<dbReference type="Proteomes" id="UP001177140">
    <property type="component" value="Unassembled WGS sequence"/>
</dbReference>
<keyword evidence="3" id="KW-0808">Transferase</keyword>
<dbReference type="Pfam" id="PF04072">
    <property type="entry name" value="LCM"/>
    <property type="match status" value="1"/>
</dbReference>
<keyword evidence="2" id="KW-0489">Methyltransferase</keyword>
<dbReference type="InterPro" id="IPR029063">
    <property type="entry name" value="SAM-dependent_MTases_sf"/>
</dbReference>
<dbReference type="PANTHER" id="PTHR43619">
    <property type="entry name" value="S-ADENOSYL-L-METHIONINE-DEPENDENT METHYLTRANSFERASE YKTD-RELATED"/>
    <property type="match status" value="1"/>
</dbReference>
<evidence type="ECO:0000313" key="4">
    <source>
        <dbReference type="EMBL" id="MCL7038437.1"/>
    </source>
</evidence>
<comment type="caution">
    <text evidence="4">The sequence shown here is derived from an EMBL/GenBank/DDBJ whole genome shotgun (WGS) entry which is preliminary data.</text>
</comment>
<sequence>MRCFAPAGAVNSAAAAAAATLFFSPRNNKFISRKKRNCGFSAKLSNNNDPLLQSAINGASLRFQETQKPDPLFVDPYAGCFVTECNDVQRDIIDEYSSSASHYCLATKFIDDKLLDTMTKRDELRQVVLFTDGMDTRPYRLKWPNSTVMFDVSTEQVYITAAQKLKDVGAKVPRRCLLVHVPSDCSDISESLYRKGFDGNRPSIWALQGIPMMTLENLKDIMVLVSSLATKESIFVGELPAWLVETESVVKGLEHPDTVNWMDKFFRSNGFRVNVIEYNEVAENLSRDPPSGDSKNILFVAEQLRLSDSQMESWRAQFQRVEEEGDEDGFED</sequence>
<dbReference type="SUPFAM" id="SSF53335">
    <property type="entry name" value="S-adenosyl-L-methionine-dependent methyltransferases"/>
    <property type="match status" value="1"/>
</dbReference>
<dbReference type="AlphaFoldDB" id="A0AA41SFN0"/>
<evidence type="ECO:0000256" key="3">
    <source>
        <dbReference type="ARBA" id="ARBA00022679"/>
    </source>
</evidence>
<accession>A0AA41SFN0</accession>
<evidence type="ECO:0000256" key="1">
    <source>
        <dbReference type="ARBA" id="ARBA00008138"/>
    </source>
</evidence>
<protein>
    <recommendedName>
        <fullName evidence="6">S-adenosyl-L-methionine-dependent methyltransferase</fullName>
    </recommendedName>
</protein>
<dbReference type="GO" id="GO:0032259">
    <property type="term" value="P:methylation"/>
    <property type="evidence" value="ECO:0007669"/>
    <property type="project" value="UniProtKB-KW"/>
</dbReference>
<dbReference type="Gene3D" id="3.40.50.150">
    <property type="entry name" value="Vaccinia Virus protein VP39"/>
    <property type="match status" value="1"/>
</dbReference>